<comment type="caution">
    <text evidence="3">The sequence shown here is derived from an EMBL/GenBank/DDBJ whole genome shotgun (WGS) entry which is preliminary data.</text>
</comment>
<protein>
    <submittedName>
        <fullName evidence="3">Virulence factor family protein</fullName>
    </submittedName>
</protein>
<dbReference type="PIRSF" id="PIRSF029063">
    <property type="entry name" value="IV_sec_VirJ"/>
    <property type="match status" value="1"/>
</dbReference>
<dbReference type="Pfam" id="PF06057">
    <property type="entry name" value="VirJ"/>
    <property type="match status" value="1"/>
</dbReference>
<accession>A0ABT2XAF9</accession>
<dbReference type="InterPro" id="IPR011225">
    <property type="entry name" value="IV_sec_VirJ"/>
</dbReference>
<dbReference type="SUPFAM" id="SSF53474">
    <property type="entry name" value="alpha/beta-Hydrolases"/>
    <property type="match status" value="2"/>
</dbReference>
<evidence type="ECO:0000313" key="3">
    <source>
        <dbReference type="EMBL" id="MCV0322919.1"/>
    </source>
</evidence>
<dbReference type="RefSeq" id="WP_197611538.1">
    <property type="nucleotide sequence ID" value="NZ_JAHWBK010000001.1"/>
</dbReference>
<name>A0ABT2XAF9_9GAMM</name>
<reference evidence="3 4" key="1">
    <citation type="submission" date="2021-07" db="EMBL/GenBank/DDBJ databases">
        <title>Clinical implication of Pseudomonas aeruginosa: further insight on the antimicrobial resistance.</title>
        <authorList>
            <person name="Macori G."/>
            <person name="Fanning S."/>
            <person name="Alqahtani A."/>
        </authorList>
    </citation>
    <scope>NUCLEOTIDE SEQUENCE [LARGE SCALE GENOMIC DNA]</scope>
    <source>
        <strain evidence="3 4">CFS3442</strain>
    </source>
</reference>
<feature type="chain" id="PRO_5045446719" evidence="1">
    <location>
        <begin position="24"/>
        <end position="448"/>
    </location>
</feature>
<feature type="domain" description="Bacterial virulence" evidence="2">
    <location>
        <begin position="261"/>
        <end position="445"/>
    </location>
</feature>
<evidence type="ECO:0000256" key="1">
    <source>
        <dbReference type="SAM" id="SignalP"/>
    </source>
</evidence>
<gene>
    <name evidence="3" type="ORF">KYJ44_01200</name>
</gene>
<organism evidence="3 4">
    <name type="scientific">Stenotrophomonas riyadhensis</name>
    <dbReference type="NCBI Taxonomy" id="2859893"/>
    <lineage>
        <taxon>Bacteria</taxon>
        <taxon>Pseudomonadati</taxon>
        <taxon>Pseudomonadota</taxon>
        <taxon>Gammaproteobacteria</taxon>
        <taxon>Lysobacterales</taxon>
        <taxon>Lysobacteraceae</taxon>
        <taxon>Stenotrophomonas</taxon>
    </lineage>
</organism>
<dbReference type="InterPro" id="IPR010333">
    <property type="entry name" value="VirJ"/>
</dbReference>
<evidence type="ECO:0000259" key="2">
    <source>
        <dbReference type="Pfam" id="PF06057"/>
    </source>
</evidence>
<dbReference type="Gene3D" id="3.40.50.1820">
    <property type="entry name" value="alpha/beta hydrolase"/>
    <property type="match status" value="1"/>
</dbReference>
<dbReference type="InterPro" id="IPR029058">
    <property type="entry name" value="AB_hydrolase_fold"/>
</dbReference>
<proteinExistence type="predicted"/>
<keyword evidence="1" id="KW-0732">Signal</keyword>
<keyword evidence="4" id="KW-1185">Reference proteome</keyword>
<dbReference type="Proteomes" id="UP001208054">
    <property type="component" value="Unassembled WGS sequence"/>
</dbReference>
<sequence length="448" mass="47364">MKRAGLGRAMGVVLALAALPAMAAANVQQFSHGRFEQIPVHMPSGTPQRVVIWFHEPSAGGDTSRLPIEALRTDGAMVAAVDIAHLRGVLKREGDPTCSFGSGDVENFSRWLQASLRLPGYHLPLVGGDGEGAEMAYSLAAQADTQVFAGLLTTGFCPDHNHERMVCGDGVKRNKLQPAELNFPWLSAAGDHGCKVGEASRFVQQVAMAREFKRTARGDASPGLVAAARVIGAQAGVSLAPPPAALKGLPVVEVPATGNGDTLAVFVSGDGGWAGLDKDVASSLNEHGVAVVGIDSLRYFWSERTPKGFAADLQKIIDHYRQRWHRDKVMLIGFSQGADVLPATINQLDADTRAALDRIVLLSVGKKADFEFHVSNWLGGGGDGLPIAPEVARLPAGKTLCVYGQDDDDALCPGLPANDGVQKVKLPGDHHFNGDYDRLAEVILKGGA</sequence>
<evidence type="ECO:0000313" key="4">
    <source>
        <dbReference type="Proteomes" id="UP001208054"/>
    </source>
</evidence>
<feature type="signal peptide" evidence="1">
    <location>
        <begin position="1"/>
        <end position="23"/>
    </location>
</feature>
<dbReference type="EMBL" id="JAHWBK010000001">
    <property type="protein sequence ID" value="MCV0322919.1"/>
    <property type="molecule type" value="Genomic_DNA"/>
</dbReference>